<reference evidence="1" key="2">
    <citation type="journal article" date="2015" name="Data Brief">
        <title>Shoot transcriptome of the giant reed, Arundo donax.</title>
        <authorList>
            <person name="Barrero R.A."/>
            <person name="Guerrero F.D."/>
            <person name="Moolhuijzen P."/>
            <person name="Goolsby J.A."/>
            <person name="Tidwell J."/>
            <person name="Bellgard S.E."/>
            <person name="Bellgard M.I."/>
        </authorList>
    </citation>
    <scope>NUCLEOTIDE SEQUENCE</scope>
    <source>
        <tissue evidence="1">Shoot tissue taken approximately 20 cm above the soil surface</tissue>
    </source>
</reference>
<reference evidence="1" key="1">
    <citation type="submission" date="2014-09" db="EMBL/GenBank/DDBJ databases">
        <authorList>
            <person name="Magalhaes I.L.F."/>
            <person name="Oliveira U."/>
            <person name="Santos F.R."/>
            <person name="Vidigal T.H.D.A."/>
            <person name="Brescovit A.D."/>
            <person name="Santos A.J."/>
        </authorList>
    </citation>
    <scope>NUCLEOTIDE SEQUENCE</scope>
    <source>
        <tissue evidence="1">Shoot tissue taken approximately 20 cm above the soil surface</tissue>
    </source>
</reference>
<protein>
    <submittedName>
        <fullName evidence="1">Uncharacterized protein</fullName>
    </submittedName>
</protein>
<evidence type="ECO:0000313" key="1">
    <source>
        <dbReference type="EMBL" id="JAE36427.1"/>
    </source>
</evidence>
<proteinExistence type="predicted"/>
<accession>A0A0A9HI43</accession>
<organism evidence="1">
    <name type="scientific">Arundo donax</name>
    <name type="common">Giant reed</name>
    <name type="synonym">Donax arundinaceus</name>
    <dbReference type="NCBI Taxonomy" id="35708"/>
    <lineage>
        <taxon>Eukaryota</taxon>
        <taxon>Viridiplantae</taxon>
        <taxon>Streptophyta</taxon>
        <taxon>Embryophyta</taxon>
        <taxon>Tracheophyta</taxon>
        <taxon>Spermatophyta</taxon>
        <taxon>Magnoliopsida</taxon>
        <taxon>Liliopsida</taxon>
        <taxon>Poales</taxon>
        <taxon>Poaceae</taxon>
        <taxon>PACMAD clade</taxon>
        <taxon>Arundinoideae</taxon>
        <taxon>Arundineae</taxon>
        <taxon>Arundo</taxon>
    </lineage>
</organism>
<name>A0A0A9HI43_ARUDO</name>
<dbReference type="EMBL" id="GBRH01161469">
    <property type="protein sequence ID" value="JAE36427.1"/>
    <property type="molecule type" value="Transcribed_RNA"/>
</dbReference>
<dbReference type="AlphaFoldDB" id="A0A0A9HI43"/>
<sequence>MWHLFLNLPSQMRDPSIEGISLVIAACCL</sequence>